<dbReference type="STRING" id="338963.Pcar_0022"/>
<feature type="transmembrane region" description="Helical" evidence="7">
    <location>
        <begin position="119"/>
        <end position="136"/>
    </location>
</feature>
<dbReference type="GO" id="GO:0005886">
    <property type="term" value="C:plasma membrane"/>
    <property type="evidence" value="ECO:0007669"/>
    <property type="project" value="UniProtKB-SubCell"/>
</dbReference>
<proteinExistence type="inferred from homology"/>
<evidence type="ECO:0000256" key="6">
    <source>
        <dbReference type="ARBA" id="ARBA00023136"/>
    </source>
</evidence>
<keyword evidence="6 7" id="KW-0472">Membrane</keyword>
<comment type="similarity">
    <text evidence="2">Belongs to the DoxX family.</text>
</comment>
<name>Q3A8K7_SYNC1</name>
<accession>Q3A8K7</accession>
<reference evidence="8 9" key="2">
    <citation type="journal article" date="2012" name="BMC Genomics">
        <title>The genome of Pelobacter carbinolicus reveals surprising metabolic capabilities and physiological features.</title>
        <authorList>
            <person name="Aklujkar M."/>
            <person name="Haveman S.A."/>
            <person name="Didonato R.Jr."/>
            <person name="Chertkov O."/>
            <person name="Han C.S."/>
            <person name="Land M.L."/>
            <person name="Brown P."/>
            <person name="Lovley D.R."/>
        </authorList>
    </citation>
    <scope>NUCLEOTIDE SEQUENCE [LARGE SCALE GENOMIC DNA]</scope>
    <source>
        <strain evidence="9">DSM 2380 / NBRC 103641 / GraBd1</strain>
    </source>
</reference>
<gene>
    <name evidence="8" type="ordered locus">Pcar_0022</name>
</gene>
<dbReference type="AlphaFoldDB" id="Q3A8K7"/>
<dbReference type="HOGENOM" id="CLU_058421_3_4_7"/>
<evidence type="ECO:0000313" key="9">
    <source>
        <dbReference type="Proteomes" id="UP000002534"/>
    </source>
</evidence>
<evidence type="ECO:0000256" key="3">
    <source>
        <dbReference type="ARBA" id="ARBA00022475"/>
    </source>
</evidence>
<dbReference type="RefSeq" id="WP_011339669.1">
    <property type="nucleotide sequence ID" value="NC_007498.2"/>
</dbReference>
<feature type="transmembrane region" description="Helical" evidence="7">
    <location>
        <begin position="51"/>
        <end position="75"/>
    </location>
</feature>
<dbReference type="InterPro" id="IPR051907">
    <property type="entry name" value="DoxX-like_oxidoreductase"/>
</dbReference>
<dbReference type="KEGG" id="pca:Pcar_0022"/>
<dbReference type="PANTHER" id="PTHR33452">
    <property type="entry name" value="OXIDOREDUCTASE CATD-RELATED"/>
    <property type="match status" value="1"/>
</dbReference>
<keyword evidence="3" id="KW-1003">Cell membrane</keyword>
<evidence type="ECO:0000256" key="4">
    <source>
        <dbReference type="ARBA" id="ARBA00022692"/>
    </source>
</evidence>
<dbReference type="EMBL" id="CP000142">
    <property type="protein sequence ID" value="ABA87285.1"/>
    <property type="molecule type" value="Genomic_DNA"/>
</dbReference>
<dbReference type="Pfam" id="PF07681">
    <property type="entry name" value="DoxX"/>
    <property type="match status" value="1"/>
</dbReference>
<evidence type="ECO:0000256" key="5">
    <source>
        <dbReference type="ARBA" id="ARBA00022989"/>
    </source>
</evidence>
<protein>
    <submittedName>
        <fullName evidence="8">DoxX family protein</fullName>
    </submittedName>
</protein>
<comment type="subcellular location">
    <subcellularLocation>
        <location evidence="1">Cell membrane</location>
        <topology evidence="1">Multi-pass membrane protein</topology>
    </subcellularLocation>
</comment>
<organism evidence="8 9">
    <name type="scientific">Syntrophotalea carbinolica (strain DSM 2380 / NBRC 103641 / GraBd1)</name>
    <name type="common">Pelobacter carbinolicus</name>
    <dbReference type="NCBI Taxonomy" id="338963"/>
    <lineage>
        <taxon>Bacteria</taxon>
        <taxon>Pseudomonadati</taxon>
        <taxon>Thermodesulfobacteriota</taxon>
        <taxon>Desulfuromonadia</taxon>
        <taxon>Desulfuromonadales</taxon>
        <taxon>Syntrophotaleaceae</taxon>
        <taxon>Syntrophotalea</taxon>
    </lineage>
</organism>
<reference evidence="9" key="1">
    <citation type="submission" date="2005-10" db="EMBL/GenBank/DDBJ databases">
        <title>Complete sequence of Pelobacter carbinolicus DSM 2380.</title>
        <authorList>
            <person name="Copeland A."/>
            <person name="Lucas S."/>
            <person name="Lapidus A."/>
            <person name="Barry K."/>
            <person name="Detter J.C."/>
            <person name="Glavina T."/>
            <person name="Hammon N."/>
            <person name="Israni S."/>
            <person name="Pitluck S."/>
            <person name="Chertkov O."/>
            <person name="Schmutz J."/>
            <person name="Larimer F."/>
            <person name="Land M."/>
            <person name="Kyrpides N."/>
            <person name="Ivanova N."/>
            <person name="Richardson P."/>
        </authorList>
    </citation>
    <scope>NUCLEOTIDE SEQUENCE [LARGE SCALE GENOMIC DNA]</scope>
    <source>
        <strain evidence="9">DSM 2380 / NBRC 103641 / GraBd1</strain>
    </source>
</reference>
<dbReference type="InterPro" id="IPR032808">
    <property type="entry name" value="DoxX"/>
</dbReference>
<evidence type="ECO:0000256" key="1">
    <source>
        <dbReference type="ARBA" id="ARBA00004651"/>
    </source>
</evidence>
<keyword evidence="9" id="KW-1185">Reference proteome</keyword>
<dbReference type="Proteomes" id="UP000002534">
    <property type="component" value="Chromosome"/>
</dbReference>
<feature type="transmembrane region" description="Helical" evidence="7">
    <location>
        <begin position="12"/>
        <end position="31"/>
    </location>
</feature>
<evidence type="ECO:0000313" key="8">
    <source>
        <dbReference type="EMBL" id="ABA87285.1"/>
    </source>
</evidence>
<dbReference type="PANTHER" id="PTHR33452:SF1">
    <property type="entry name" value="INNER MEMBRANE PROTEIN YPHA-RELATED"/>
    <property type="match status" value="1"/>
</dbReference>
<dbReference type="eggNOG" id="COG2259">
    <property type="taxonomic scope" value="Bacteria"/>
</dbReference>
<evidence type="ECO:0000256" key="7">
    <source>
        <dbReference type="SAM" id="Phobius"/>
    </source>
</evidence>
<evidence type="ECO:0000256" key="2">
    <source>
        <dbReference type="ARBA" id="ARBA00006679"/>
    </source>
</evidence>
<sequence length="146" mass="15609">MLRTLCTTDNDLGSLVLRVILGGVFFPHGAQKALAWFGGHGMAPTVAFFDQAFGVPAALAYLVIAAEFLGAIALVLGLLTRFAAFGIFAVMAGAIYLVHWQNGFFMNWTGSQQGEGIEYHLLVLGMALALMIRGGGRASFDRVLSR</sequence>
<keyword evidence="5 7" id="KW-1133">Transmembrane helix</keyword>
<feature type="transmembrane region" description="Helical" evidence="7">
    <location>
        <begin position="82"/>
        <end position="99"/>
    </location>
</feature>
<keyword evidence="4 7" id="KW-0812">Transmembrane</keyword>
<dbReference type="OrthoDB" id="5398343at2"/>